<name>A0A1M4E3B1_9ACTN</name>
<sequence length="38" mass="4192">MGNVVDYVSVASLDRWSQHLTEAELARLEELTAGDGEE</sequence>
<dbReference type="EMBL" id="LT559118">
    <property type="protein sequence ID" value="SBO93311.1"/>
    <property type="molecule type" value="Genomic_DNA"/>
</dbReference>
<evidence type="ECO:0000313" key="1">
    <source>
        <dbReference type="EMBL" id="SBO93311.1"/>
    </source>
</evidence>
<organism evidence="1">
    <name type="scientific">Nonomuraea gerenzanensis</name>
    <dbReference type="NCBI Taxonomy" id="93944"/>
    <lineage>
        <taxon>Bacteria</taxon>
        <taxon>Bacillati</taxon>
        <taxon>Actinomycetota</taxon>
        <taxon>Actinomycetes</taxon>
        <taxon>Streptosporangiales</taxon>
        <taxon>Streptosporangiaceae</taxon>
        <taxon>Nonomuraea</taxon>
    </lineage>
</organism>
<protein>
    <submittedName>
        <fullName evidence="1">Uncharacterized protein</fullName>
    </submittedName>
</protein>
<proteinExistence type="predicted"/>
<dbReference type="AlphaFoldDB" id="A0A1M4E3B1"/>
<reference evidence="1" key="1">
    <citation type="submission" date="2016-04" db="EMBL/GenBank/DDBJ databases">
        <authorList>
            <person name="Evans L.H."/>
            <person name="Alamgir A."/>
            <person name="Owens N."/>
            <person name="Weber N.D."/>
            <person name="Virtaneva K."/>
            <person name="Barbian K."/>
            <person name="Babar A."/>
            <person name="Rosenke K."/>
        </authorList>
    </citation>
    <scope>NUCLEOTIDE SEQUENCE</scope>
    <source>
        <strain evidence="1">Nono1</strain>
    </source>
</reference>
<accession>A0A1M4E3B1</accession>
<gene>
    <name evidence="1" type="ORF">BN4615_P2825</name>
</gene>